<organism evidence="3 4">
    <name type="scientific">Campylobacter phage vB_CjeM_Los1</name>
    <dbReference type="NCBI Taxonomy" id="1904491"/>
    <lineage>
        <taxon>Viruses</taxon>
        <taxon>Duplodnaviria</taxon>
        <taxon>Heunggongvirae</taxon>
        <taxon>Uroviricota</taxon>
        <taxon>Caudoviricetes</taxon>
        <taxon>Connertonviridae</taxon>
        <taxon>Fletchervirus</taxon>
        <taxon>Fletchervirus Los1</taxon>
    </lineage>
</organism>
<dbReference type="CDD" id="cd14814">
    <property type="entry name" value="Peptidase_M15"/>
    <property type="match status" value="1"/>
</dbReference>
<gene>
    <name evidence="3" type="ORF">LOS1_00140</name>
</gene>
<evidence type="ECO:0000259" key="2">
    <source>
        <dbReference type="Pfam" id="PF02557"/>
    </source>
</evidence>
<dbReference type="GO" id="GO:0006508">
    <property type="term" value="P:proteolysis"/>
    <property type="evidence" value="ECO:0007669"/>
    <property type="project" value="InterPro"/>
</dbReference>
<accession>A0A1D8EXK4</accession>
<dbReference type="Proteomes" id="UP000225069">
    <property type="component" value="Segment"/>
</dbReference>
<feature type="region of interest" description="Disordered" evidence="1">
    <location>
        <begin position="858"/>
        <end position="877"/>
    </location>
</feature>
<evidence type="ECO:0000313" key="3">
    <source>
        <dbReference type="EMBL" id="AOT25961.1"/>
    </source>
</evidence>
<dbReference type="InterPro" id="IPR003709">
    <property type="entry name" value="VanY-like_core_dom"/>
</dbReference>
<dbReference type="InterPro" id="IPR009045">
    <property type="entry name" value="Zn_M74/Hedgehog-like"/>
</dbReference>
<dbReference type="SUPFAM" id="SSF55166">
    <property type="entry name" value="Hedgehog/DD-peptidase"/>
    <property type="match status" value="1"/>
</dbReference>
<reference evidence="3 4" key="1">
    <citation type="submission" date="2016-10" db="EMBL/GenBank/DDBJ databases">
        <title>Genome analysis of vB_CjeM_Los1, a virulent Campylobacter bacteriophage isolated in the Republic of Ireland.</title>
        <authorList>
            <person name="Coffey A."/>
            <person name="McAuliffe O."/>
            <person name="Bolton D."/>
        </authorList>
    </citation>
    <scope>NUCLEOTIDE SEQUENCE [LARGE SCALE GENOMIC DNA]</scope>
</reference>
<sequence length="889" mass="100005">MSDIIKIDGQMVSLDANSLKDASIETIAKILNYTEDTFKPLLDYMSNNGIPYYMILYGRFNNESLYKQMGINILKTLGAVAMLFPPVRLVGSGSRVITVVPKLVFSKGGLVNVTLISAGAALKTEENNELYTLETMLKNAIVFVFEDVIVSTFKMAKDGIMKLSLSIAEKIKKDGSVLVNGLPIYLYTDLDNMDPTLLSKNSETYDKLRPDLLIIFEYITTQAKTNKFVDNYYFESLSLMKEKDPKLYSMVKNSIFGKQHVRQGFIRLVHNAMYYFSNSYEVTYDDFNDNIDDVLPSNILNDFKKMILDNSLEPLKDKKGKQKTSLFGDKLYKVVYDKSASQSYNIGDVQDLNRLTKAQFFNVNKKLQNQTVLSQFDIEPQKTEKNTANVSTPSTIVGRVNSVLQKHVGRAKLTSEGVAHVKKYGITTTKSSLTLEGFDPSKYYFSYSGTEPFNTGIGKLDSNLLYNLNLMAYDYFNTYKKQFIVASGYRSMESQQKLYNNFINGKGSPANRPGYSLHEYGMAVDINSADAIKLDSSGMLSKYDFWRPIPNKEPWHVQPKNITDKNGDGMLEADIIETKKKQANTLQKTKPISTTITPINTNVKKQLSTSTIVSTSGKYYSINIGRSMYVSNIKQEKPIKANTRDVKPTTNKAITDTKTIEPTANKEVITDIKTKPINHSNISRKYAPEDTIEINKEVITDIKTKPINHSNISRKYAPEDTIEINKEVKRLGDEFTPKNNKGASIPGDIGYKDNSNGVSIPGDIGYEEKKIATSYDVKTQKAKNITYKKGKDDNTYYTSDGNFITKKTKTYDDGTKEDYYLTNTGLELTENMLQNDTDEQFTEMSGLSKDQFQKGINLINNKQSSTNGDSDKPSVDAVKSVEITKKLGL</sequence>
<dbReference type="GO" id="GO:0008233">
    <property type="term" value="F:peptidase activity"/>
    <property type="evidence" value="ECO:0007669"/>
    <property type="project" value="InterPro"/>
</dbReference>
<proteinExistence type="predicted"/>
<name>A0A1D8EXK4_9CAUD</name>
<feature type="domain" description="D-alanyl-D-alanine carboxypeptidase-like core" evidence="2">
    <location>
        <begin position="482"/>
        <end position="537"/>
    </location>
</feature>
<evidence type="ECO:0000256" key="1">
    <source>
        <dbReference type="SAM" id="MobiDB-lite"/>
    </source>
</evidence>
<dbReference type="Gene3D" id="3.30.1380.10">
    <property type="match status" value="1"/>
</dbReference>
<keyword evidence="4" id="KW-1185">Reference proteome</keyword>
<protein>
    <submittedName>
        <fullName evidence="3">Putative peptidase</fullName>
    </submittedName>
</protein>
<evidence type="ECO:0000313" key="4">
    <source>
        <dbReference type="Proteomes" id="UP000225069"/>
    </source>
</evidence>
<feature type="compositionally biased region" description="Polar residues" evidence="1">
    <location>
        <begin position="858"/>
        <end position="868"/>
    </location>
</feature>
<dbReference type="EMBL" id="KX879627">
    <property type="protein sequence ID" value="AOT25961.1"/>
    <property type="molecule type" value="Genomic_DNA"/>
</dbReference>
<dbReference type="Pfam" id="PF02557">
    <property type="entry name" value="VanY"/>
    <property type="match status" value="1"/>
</dbReference>